<reference evidence="2 3" key="1">
    <citation type="journal article" date="2018" name="Nat. Biotechnol.">
        <title>A standardized bacterial taxonomy based on genome phylogeny substantially revises the tree of life.</title>
        <authorList>
            <person name="Parks D.H."/>
            <person name="Chuvochina M."/>
            <person name="Waite D.W."/>
            <person name="Rinke C."/>
            <person name="Skarshewski A."/>
            <person name="Chaumeil P.A."/>
            <person name="Hugenholtz P."/>
        </authorList>
    </citation>
    <scope>NUCLEOTIDE SEQUENCE [LARGE SCALE GENOMIC DNA]</scope>
    <source>
        <strain evidence="2">UBA9956</strain>
    </source>
</reference>
<evidence type="ECO:0000313" key="3">
    <source>
        <dbReference type="Proteomes" id="UP000264062"/>
    </source>
</evidence>
<dbReference type="Pfam" id="PF00814">
    <property type="entry name" value="TsaD"/>
    <property type="match status" value="1"/>
</dbReference>
<dbReference type="AlphaFoldDB" id="A0A350H8K1"/>
<gene>
    <name evidence="2" type="ORF">DCW38_01630</name>
</gene>
<dbReference type="EMBL" id="DMZY01000051">
    <property type="protein sequence ID" value="HAV91867.1"/>
    <property type="molecule type" value="Genomic_DNA"/>
</dbReference>
<accession>A0A350H8K1</accession>
<dbReference type="Gene3D" id="3.30.420.40">
    <property type="match status" value="1"/>
</dbReference>
<organism evidence="2 3">
    <name type="scientific">candidate division WOR-3 bacterium</name>
    <dbReference type="NCBI Taxonomy" id="2052148"/>
    <lineage>
        <taxon>Bacteria</taxon>
        <taxon>Bacteria division WOR-3</taxon>
    </lineage>
</organism>
<evidence type="ECO:0000259" key="1">
    <source>
        <dbReference type="Pfam" id="PF00814"/>
    </source>
</evidence>
<sequence length="190" mass="21400">MAVVAISSVTREASVFVKTIDSNIFKIVTGDDILKNLPLTVKEIAEEHNFMQYIEKIIISDGPGYFTALRIGESLAKGLLAGDDISKLVRVNSLEVLASMSTAHDRVITVLKARRNVYHAAVFSRINESRMERETDDMFLSEAELEKWRTITGVGEGLDYLEKEWKIKDRAIINPDALSMYNFYFGRTCG</sequence>
<dbReference type="InterPro" id="IPR043129">
    <property type="entry name" value="ATPase_NBD"/>
</dbReference>
<name>A0A350H8K1_UNCW3</name>
<dbReference type="SUPFAM" id="SSF53067">
    <property type="entry name" value="Actin-like ATPase domain"/>
    <property type="match status" value="1"/>
</dbReference>
<evidence type="ECO:0000313" key="2">
    <source>
        <dbReference type="EMBL" id="HAV91867.1"/>
    </source>
</evidence>
<protein>
    <recommendedName>
        <fullName evidence="1">Gcp-like domain-containing protein</fullName>
    </recommendedName>
</protein>
<proteinExistence type="predicted"/>
<dbReference type="Proteomes" id="UP000264062">
    <property type="component" value="Unassembled WGS sequence"/>
</dbReference>
<dbReference type="InterPro" id="IPR000905">
    <property type="entry name" value="Gcp-like_dom"/>
</dbReference>
<feature type="domain" description="Gcp-like" evidence="1">
    <location>
        <begin position="35"/>
        <end position="148"/>
    </location>
</feature>
<comment type="caution">
    <text evidence="2">The sequence shown here is derived from an EMBL/GenBank/DDBJ whole genome shotgun (WGS) entry which is preliminary data.</text>
</comment>